<dbReference type="CDD" id="cd07379">
    <property type="entry name" value="MPP_239FB"/>
    <property type="match status" value="1"/>
</dbReference>
<keyword evidence="4" id="KW-1185">Reference proteome</keyword>
<evidence type="ECO:0000256" key="1">
    <source>
        <dbReference type="ARBA" id="ARBA00007993"/>
    </source>
</evidence>
<dbReference type="AlphaFoldDB" id="A0A8W8N4G4"/>
<dbReference type="Proteomes" id="UP000005408">
    <property type="component" value="Unassembled WGS sequence"/>
</dbReference>
<dbReference type="Pfam" id="PF00149">
    <property type="entry name" value="Metallophos"/>
    <property type="match status" value="1"/>
</dbReference>
<dbReference type="PANTHER" id="PTHR12905">
    <property type="entry name" value="METALLOPHOSPHOESTERASE"/>
    <property type="match status" value="1"/>
</dbReference>
<dbReference type="Gene3D" id="3.60.21.10">
    <property type="match status" value="2"/>
</dbReference>
<name>A0A8W8N4G4_MAGGI</name>
<comment type="similarity">
    <text evidence="1">Belongs to the UPF0046 family.</text>
</comment>
<dbReference type="GO" id="GO:0016787">
    <property type="term" value="F:hydrolase activity"/>
    <property type="evidence" value="ECO:0007669"/>
    <property type="project" value="InterPro"/>
</dbReference>
<dbReference type="SUPFAM" id="SSF56300">
    <property type="entry name" value="Metallo-dependent phosphatases"/>
    <property type="match status" value="2"/>
</dbReference>
<proteinExistence type="inferred from homology"/>
<organism evidence="3 4">
    <name type="scientific">Magallana gigas</name>
    <name type="common">Pacific oyster</name>
    <name type="synonym">Crassostrea gigas</name>
    <dbReference type="NCBI Taxonomy" id="29159"/>
    <lineage>
        <taxon>Eukaryota</taxon>
        <taxon>Metazoa</taxon>
        <taxon>Spiralia</taxon>
        <taxon>Lophotrochozoa</taxon>
        <taxon>Mollusca</taxon>
        <taxon>Bivalvia</taxon>
        <taxon>Autobranchia</taxon>
        <taxon>Pteriomorphia</taxon>
        <taxon>Ostreida</taxon>
        <taxon>Ostreoidea</taxon>
        <taxon>Ostreidae</taxon>
        <taxon>Magallana</taxon>
    </lineage>
</organism>
<evidence type="ECO:0000313" key="3">
    <source>
        <dbReference type="EnsemblMetazoa" id="G4321.2:cds"/>
    </source>
</evidence>
<feature type="domain" description="Calcineurin-like phosphoesterase" evidence="2">
    <location>
        <begin position="46"/>
        <end position="217"/>
    </location>
</feature>
<dbReference type="InterPro" id="IPR051693">
    <property type="entry name" value="UPF0046_metallophosphoest"/>
</dbReference>
<accession>A0A8W8N4G4</accession>
<protein>
    <recommendedName>
        <fullName evidence="2">Calcineurin-like phosphoesterase domain-containing protein</fullName>
    </recommendedName>
</protein>
<evidence type="ECO:0000313" key="4">
    <source>
        <dbReference type="Proteomes" id="UP000005408"/>
    </source>
</evidence>
<dbReference type="EnsemblMetazoa" id="G4321.2">
    <property type="protein sequence ID" value="G4321.2:cds"/>
    <property type="gene ID" value="G4321"/>
</dbReference>
<evidence type="ECO:0000259" key="2">
    <source>
        <dbReference type="Pfam" id="PF00149"/>
    </source>
</evidence>
<sequence>MSGAQEIEVDKDTGNPSKAWERIRVHQRYYRCDPFPPSTPIAEDKIRFVCISDTHGKIEGSKLHMPPGDVLLHAGDFTQKGHMNEIQKFNSYLGALPYKVKVVIAGNHDLTFDDNITEASLRTFGVQKSTVESYLSERGLKSVKQMLTSAIYLEDSLVTVCGIKIYGAPWQPVFCDWGFNLKRGEDILKKWQTIPADLDILMTHGPPVGKGLHAFDCAWSPKHFRRMALQLRRGKELKNVWDKIPNETDILISHSPPCGHGDLTGGNNNVGCVELLNIVQKRVKPKFHVFGHIHEGYGVTSDGYTTFINASTCTRRYLPTNAPIVFDFIIPEGHSKEELLIWKDIPDK</sequence>
<dbReference type="InterPro" id="IPR029052">
    <property type="entry name" value="Metallo-depent_PP-like"/>
</dbReference>
<dbReference type="PANTHER" id="PTHR12905:SF0">
    <property type="entry name" value="CALCINEURIN-LIKE PHOSPHOESTERASE DOMAIN-CONTAINING PROTEIN"/>
    <property type="match status" value="1"/>
</dbReference>
<reference evidence="3" key="1">
    <citation type="submission" date="2022-08" db="UniProtKB">
        <authorList>
            <consortium name="EnsemblMetazoa"/>
        </authorList>
    </citation>
    <scope>IDENTIFICATION</scope>
    <source>
        <strain evidence="3">05x7-T-G4-1.051#20</strain>
    </source>
</reference>
<dbReference type="InterPro" id="IPR004843">
    <property type="entry name" value="Calcineurin-like_PHP"/>
</dbReference>